<dbReference type="EMBL" id="CCFA01002434">
    <property type="protein sequence ID" value="CDW97832.1"/>
    <property type="molecule type" value="Genomic_DNA"/>
</dbReference>
<dbReference type="Gene3D" id="3.30.70.3370">
    <property type="match status" value="1"/>
</dbReference>
<feature type="region of interest" description="Disordered" evidence="1">
    <location>
        <begin position="29"/>
        <end position="61"/>
    </location>
</feature>
<dbReference type="STRING" id="49012.A0A0F7S4K8"/>
<dbReference type="InterPro" id="IPR053709">
    <property type="entry name" value="eRP_eS24_sf"/>
</dbReference>
<sequence>MGSFAGPFVAQDGRTSKLPWIVGLAEKTEKASRKLRKERKNRAKKVRGTKKTKAGDAAKKK</sequence>
<dbReference type="Proteomes" id="UP000242770">
    <property type="component" value="Unassembled WGS sequence"/>
</dbReference>
<evidence type="ECO:0000313" key="2">
    <source>
        <dbReference type="EMBL" id="CDW97832.1"/>
    </source>
</evidence>
<organism evidence="2 3">
    <name type="scientific">Sporisorium scitamineum</name>
    <dbReference type="NCBI Taxonomy" id="49012"/>
    <lineage>
        <taxon>Eukaryota</taxon>
        <taxon>Fungi</taxon>
        <taxon>Dikarya</taxon>
        <taxon>Basidiomycota</taxon>
        <taxon>Ustilaginomycotina</taxon>
        <taxon>Ustilaginomycetes</taxon>
        <taxon>Ustilaginales</taxon>
        <taxon>Ustilaginaceae</taxon>
        <taxon>Sporisorium</taxon>
    </lineage>
</organism>
<protein>
    <submittedName>
        <fullName evidence="2">Uncharacterized protein</fullName>
    </submittedName>
</protein>
<accession>A0A0F7S4K8</accession>
<reference evidence="3" key="1">
    <citation type="submission" date="2014-06" db="EMBL/GenBank/DDBJ databases">
        <authorList>
            <person name="Berkman P.J."/>
        </authorList>
    </citation>
    <scope>NUCLEOTIDE SEQUENCE [LARGE SCALE GENOMIC DNA]</scope>
</reference>
<keyword evidence="3" id="KW-1185">Reference proteome</keyword>
<gene>
    <name evidence="2" type="primary">SSCI41010.1</name>
</gene>
<proteinExistence type="predicted"/>
<dbReference type="AlphaFoldDB" id="A0A0F7S4K8"/>
<evidence type="ECO:0000256" key="1">
    <source>
        <dbReference type="SAM" id="MobiDB-lite"/>
    </source>
</evidence>
<name>A0A0F7S4K8_9BASI</name>
<evidence type="ECO:0000313" key="3">
    <source>
        <dbReference type="Proteomes" id="UP000242770"/>
    </source>
</evidence>
<feature type="compositionally biased region" description="Basic residues" evidence="1">
    <location>
        <begin position="33"/>
        <end position="52"/>
    </location>
</feature>